<dbReference type="EMBL" id="LNYG01000013">
    <property type="protein sequence ID" value="KTD07346.1"/>
    <property type="molecule type" value="Genomic_DNA"/>
</dbReference>
<dbReference type="RefSeq" id="WP_014842632.1">
    <property type="nucleotide sequence ID" value="NZ_CAAAJF010000005.1"/>
</dbReference>
<evidence type="ECO:0000313" key="1">
    <source>
        <dbReference type="EMBL" id="KTD07346.1"/>
    </source>
</evidence>
<proteinExistence type="predicted"/>
<evidence type="ECO:0000313" key="2">
    <source>
        <dbReference type="Proteomes" id="UP000054715"/>
    </source>
</evidence>
<name>A0A0W0UHH1_9GAMM</name>
<sequence>MNLVHEISPTQAQEKVNFVILIPHTDEVTLYNPILREEDVPYNEQPSHYQFKKWSAWCSAHFSSYYYFVKYKNALLRCKQFLYDFGPLSTLDHAALYDHWVWEMKPHVLNQESICWIGYDYSKSKTLSFLSHGTNIELRLLEGNLKDEEFLDLCKFFSPLSSSSEILEKSFFELSYWSRYNNCVENACINRNEYKPPSSLWNLRWPMHNILRSSRPDSYTKYLNHLNLDFIPDSQIIYGNENQVEEIQFVMFPKNEKKNQIAWFRVFNKASFPIKKPALSRLPNMNSFSGYSNFNLTVLNPKSDMISSNIYIASVNNCYGPHDALWWDNENTYLLQLSASANNSIEYFKGIFCQLMDDKRSMDSCTFSMDILS</sequence>
<dbReference type="OrthoDB" id="5631789at2"/>
<dbReference type="PATRIC" id="fig|455.5.peg.1630"/>
<comment type="caution">
    <text evidence="1">The sequence shown here is derived from an EMBL/GenBank/DDBJ whole genome shotgun (WGS) entry which is preliminary data.</text>
</comment>
<reference evidence="1 2" key="1">
    <citation type="submission" date="2015-11" db="EMBL/GenBank/DDBJ databases">
        <title>Genomic analysis of 38 Legionella species identifies large and diverse effector repertoires.</title>
        <authorList>
            <person name="Burstein D."/>
            <person name="Amaro F."/>
            <person name="Zusman T."/>
            <person name="Lifshitz Z."/>
            <person name="Cohen O."/>
            <person name="Gilbert J.A."/>
            <person name="Pupko T."/>
            <person name="Shuman H.A."/>
            <person name="Segal G."/>
        </authorList>
    </citation>
    <scope>NUCLEOTIDE SEQUENCE [LARGE SCALE GENOMIC DNA]</scope>
    <source>
        <strain evidence="1 2">JA-26-G1-E2</strain>
    </source>
</reference>
<organism evidence="1 2">
    <name type="scientific">Legionella jamestowniensis</name>
    <dbReference type="NCBI Taxonomy" id="455"/>
    <lineage>
        <taxon>Bacteria</taxon>
        <taxon>Pseudomonadati</taxon>
        <taxon>Pseudomonadota</taxon>
        <taxon>Gammaproteobacteria</taxon>
        <taxon>Legionellales</taxon>
        <taxon>Legionellaceae</taxon>
        <taxon>Legionella</taxon>
    </lineage>
</organism>
<dbReference type="AlphaFoldDB" id="A0A0W0UHH1"/>
<dbReference type="Proteomes" id="UP000054715">
    <property type="component" value="Unassembled WGS sequence"/>
</dbReference>
<protein>
    <submittedName>
        <fullName evidence="1">Uncharacterized protein</fullName>
    </submittedName>
</protein>
<gene>
    <name evidence="1" type="ORF">Ljam_1541</name>
</gene>
<accession>A0A0W0UHH1</accession>